<dbReference type="Proteomes" id="UP001369815">
    <property type="component" value="Unassembled WGS sequence"/>
</dbReference>
<feature type="region of interest" description="Disordered" evidence="1">
    <location>
        <begin position="95"/>
        <end position="138"/>
    </location>
</feature>
<dbReference type="AlphaFoldDB" id="A0AAX6M7D1"/>
<feature type="compositionally biased region" description="Acidic residues" evidence="1">
    <location>
        <begin position="118"/>
        <end position="131"/>
    </location>
</feature>
<evidence type="ECO:0000256" key="1">
    <source>
        <dbReference type="SAM" id="MobiDB-lite"/>
    </source>
</evidence>
<feature type="region of interest" description="Disordered" evidence="1">
    <location>
        <begin position="230"/>
        <end position="250"/>
    </location>
</feature>
<feature type="region of interest" description="Disordered" evidence="1">
    <location>
        <begin position="384"/>
        <end position="413"/>
    </location>
</feature>
<feature type="compositionally biased region" description="Low complexity" evidence="1">
    <location>
        <begin position="42"/>
        <end position="55"/>
    </location>
</feature>
<keyword evidence="3" id="KW-1185">Reference proteome</keyword>
<evidence type="ECO:0000313" key="3">
    <source>
        <dbReference type="Proteomes" id="UP001369815"/>
    </source>
</evidence>
<gene>
    <name evidence="2" type="ORF">Daesc_010329</name>
</gene>
<evidence type="ECO:0000313" key="2">
    <source>
        <dbReference type="EMBL" id="KAK6948559.1"/>
    </source>
</evidence>
<dbReference type="EMBL" id="JBANMG010000010">
    <property type="protein sequence ID" value="KAK6948559.1"/>
    <property type="molecule type" value="Genomic_DNA"/>
</dbReference>
<feature type="compositionally biased region" description="Basic and acidic residues" evidence="1">
    <location>
        <begin position="71"/>
        <end position="80"/>
    </location>
</feature>
<accession>A0AAX6M7D1</accession>
<feature type="region of interest" description="Disordered" evidence="1">
    <location>
        <begin position="28"/>
        <end position="82"/>
    </location>
</feature>
<name>A0AAX6M7D1_9PEZI</name>
<comment type="caution">
    <text evidence="2">The sequence shown here is derived from an EMBL/GenBank/DDBJ whole genome shotgun (WGS) entry which is preliminary data.</text>
</comment>
<sequence length="469" mass="52147">MLLRQLHRPSSRSVAAAWRVSHTALLHSSTARFQSQPPPPRNNTTPTPSSSLNNSRDQDESDNVGSDGSDDAPRERKRPSLFELLFPEEAKALRNKNTASKPSWAEHLLDDPPQPLSADEELANDNDDNDNDSDRKYTDVPLRAKSMLILSAASKNLVESDFLRLGPQGAHVEGWVGGISRVIQARDPDTLQPLGHYFVLFDREAAAAAYCDEVERLWQLGKAHVPGAHHRRRFSPSVPAPPGLPAADGSSRDVAADLRAFTLVPPSQRYYLDVSSGFSRVRIEELDIGGVAFIDRLVDRAGSKNLVLVSVDGGRISVDWLRQAIEEDGKDRNLPWRVTNLENGILPFGKSIVKQQDREAGSFEGGLLDQAGRIAGQPEWLEGMTESESEGGENEAGAGDGAEGLDTSPEDDKKNRRYPRFIIGFLDNAEAHRFVRHWHRRHFKIRMTLEGEKPVTWDETRILNTTVLW</sequence>
<reference evidence="2 3" key="1">
    <citation type="journal article" date="2024" name="Front Chem Biol">
        <title>Unveiling the potential of Daldinia eschscholtzii MFLUCC 19-0629 through bioactivity and bioinformatics studies for enhanced sustainable agriculture production.</title>
        <authorList>
            <person name="Brooks S."/>
            <person name="Weaver J.A."/>
            <person name="Klomchit A."/>
            <person name="Alharthi S.A."/>
            <person name="Onlamun T."/>
            <person name="Nurani R."/>
            <person name="Vong T.K."/>
            <person name="Alberti F."/>
            <person name="Greco C."/>
        </authorList>
    </citation>
    <scope>NUCLEOTIDE SEQUENCE [LARGE SCALE GENOMIC DNA]</scope>
    <source>
        <strain evidence="2">MFLUCC 19-0629</strain>
    </source>
</reference>
<proteinExistence type="predicted"/>
<organism evidence="2 3">
    <name type="scientific">Daldinia eschscholtzii</name>
    <dbReference type="NCBI Taxonomy" id="292717"/>
    <lineage>
        <taxon>Eukaryota</taxon>
        <taxon>Fungi</taxon>
        <taxon>Dikarya</taxon>
        <taxon>Ascomycota</taxon>
        <taxon>Pezizomycotina</taxon>
        <taxon>Sordariomycetes</taxon>
        <taxon>Xylariomycetidae</taxon>
        <taxon>Xylariales</taxon>
        <taxon>Hypoxylaceae</taxon>
        <taxon>Daldinia</taxon>
    </lineage>
</organism>
<protein>
    <submittedName>
        <fullName evidence="2">Uncharacterized protein</fullName>
    </submittedName>
</protein>